<keyword evidence="3" id="KW-1185">Reference proteome</keyword>
<name>A0A7J6SD66_PEROL</name>
<sequence>MEVDAKEEDPAKRTSAGELHQKVQHKGIPWHLRVDKSDNVRFSWSPLLPPAAMFHQEDALALEDKDGLLVHVSAPPQRYFDAGTSAMASIVRMWLGMSLDRCRLLPRLTWGCTGFPRFAHVDALFVAAIVFCSSSAVISITSDFFLDHTYYEVLGSPVEKIGCGDDYPQAVSLRGLVSNCTGCLVYRWMMPSITGEVPGLLAIMYGNINTLRSDLFIGRYGPPPSDSAVLQGLVHVLQIAVELCFAIYLTDEGSIGGRSLAADGSFSASVFTLTIYSPSLVHPGRPVDCNDQVARSPMSTMVYFSEGRARTPGPGGYNGVVAICQKTIVQ</sequence>
<reference evidence="2 3" key="1">
    <citation type="submission" date="2020-04" db="EMBL/GenBank/DDBJ databases">
        <title>Perkinsus olseni comparative genomics.</title>
        <authorList>
            <person name="Bogema D.R."/>
        </authorList>
    </citation>
    <scope>NUCLEOTIDE SEQUENCE [LARGE SCALE GENOMIC DNA]</scope>
    <source>
        <strain evidence="2 3">ATCC PRA-207</strain>
    </source>
</reference>
<feature type="region of interest" description="Disordered" evidence="1">
    <location>
        <begin position="1"/>
        <end position="21"/>
    </location>
</feature>
<proteinExistence type="predicted"/>
<feature type="non-terminal residue" evidence="2">
    <location>
        <position position="1"/>
    </location>
</feature>
<protein>
    <submittedName>
        <fullName evidence="2">Uncharacterized protein</fullName>
    </submittedName>
</protein>
<gene>
    <name evidence="2" type="ORF">FOZ63_028017</name>
</gene>
<organism evidence="2 3">
    <name type="scientific">Perkinsus olseni</name>
    <name type="common">Perkinsus atlanticus</name>
    <dbReference type="NCBI Taxonomy" id="32597"/>
    <lineage>
        <taxon>Eukaryota</taxon>
        <taxon>Sar</taxon>
        <taxon>Alveolata</taxon>
        <taxon>Perkinsozoa</taxon>
        <taxon>Perkinsea</taxon>
        <taxon>Perkinsida</taxon>
        <taxon>Perkinsidae</taxon>
        <taxon>Perkinsus</taxon>
    </lineage>
</organism>
<accession>A0A7J6SD66</accession>
<dbReference type="EMBL" id="JABANO010019194">
    <property type="protein sequence ID" value="KAF4730585.1"/>
    <property type="molecule type" value="Genomic_DNA"/>
</dbReference>
<dbReference type="Proteomes" id="UP000553632">
    <property type="component" value="Unassembled WGS sequence"/>
</dbReference>
<dbReference type="AlphaFoldDB" id="A0A7J6SD66"/>
<evidence type="ECO:0000256" key="1">
    <source>
        <dbReference type="SAM" id="MobiDB-lite"/>
    </source>
</evidence>
<evidence type="ECO:0000313" key="3">
    <source>
        <dbReference type="Proteomes" id="UP000553632"/>
    </source>
</evidence>
<comment type="caution">
    <text evidence="2">The sequence shown here is derived from an EMBL/GenBank/DDBJ whole genome shotgun (WGS) entry which is preliminary data.</text>
</comment>
<evidence type="ECO:0000313" key="2">
    <source>
        <dbReference type="EMBL" id="KAF4730585.1"/>
    </source>
</evidence>